<dbReference type="GO" id="GO:0045454">
    <property type="term" value="P:cell redox homeostasis"/>
    <property type="evidence" value="ECO:0007669"/>
    <property type="project" value="InterPro"/>
</dbReference>
<keyword evidence="7 9" id="KW-1133">Transmembrane helix</keyword>
<keyword evidence="2" id="KW-0813">Transport</keyword>
<protein>
    <submittedName>
        <fullName evidence="12">ABC transporter ATP-binding protein</fullName>
    </submittedName>
</protein>
<evidence type="ECO:0000256" key="6">
    <source>
        <dbReference type="ARBA" id="ARBA00022840"/>
    </source>
</evidence>
<keyword evidence="13" id="KW-1185">Reference proteome</keyword>
<dbReference type="FunFam" id="3.40.50.300:FF:000854">
    <property type="entry name" value="Multidrug ABC transporter ATP-binding protein"/>
    <property type="match status" value="1"/>
</dbReference>
<dbReference type="InterPro" id="IPR003439">
    <property type="entry name" value="ABC_transporter-like_ATP-bd"/>
</dbReference>
<dbReference type="PROSITE" id="PS50893">
    <property type="entry name" value="ABC_TRANSPORTER_2"/>
    <property type="match status" value="1"/>
</dbReference>
<feature type="domain" description="ABC transporter" evidence="10">
    <location>
        <begin position="335"/>
        <end position="564"/>
    </location>
</feature>
<dbReference type="PROSITE" id="PS00211">
    <property type="entry name" value="ABC_TRANSPORTER_1"/>
    <property type="match status" value="1"/>
</dbReference>
<dbReference type="GO" id="GO:0034040">
    <property type="term" value="F:ATPase-coupled lipid transmembrane transporter activity"/>
    <property type="evidence" value="ECO:0007669"/>
    <property type="project" value="TreeGrafter"/>
</dbReference>
<keyword evidence="3" id="KW-1003">Cell membrane</keyword>
<dbReference type="Gene3D" id="3.40.50.300">
    <property type="entry name" value="P-loop containing nucleotide triphosphate hydrolases"/>
    <property type="match status" value="1"/>
</dbReference>
<evidence type="ECO:0000313" key="12">
    <source>
        <dbReference type="EMBL" id="KGP91732.1"/>
    </source>
</evidence>
<feature type="transmembrane region" description="Helical" evidence="9">
    <location>
        <begin position="133"/>
        <end position="154"/>
    </location>
</feature>
<feature type="transmembrane region" description="Helical" evidence="9">
    <location>
        <begin position="273"/>
        <end position="300"/>
    </location>
</feature>
<sequence>MNELRAVMKDMMVEKRDIYLSVLFGFLAGITAVALFASSGYLISKAALLPPIYTLSLMIAFLKIMGFARAFGRYLERLYSHRATFTMLSELRVNFYEKLEPLAPTIFQKYKSGDLLSRIVGDIDRLQNFFLRVYYPPIVLGFIFLATIFFTVFYSVTVAILLLVGLFVTGFLLPAWFAYKQRRIETRLREERGSLSSEVTEFLYGFMDLKLYQQLGTKKKELEQASARYIDEQEKEGKMATYHQSMNSMVTLLVSWLVIAFGAYLVSNNELDGVFLAMLIMISLTVFENAVPMALVPAHFEDSRRAAKRLHEVVQDEPVKVEPTKSLPVNKPFSLTMKSVSFAFPGEERTSLENVDLHIPAGSKTAIIGASGSGKSTLFQLLLKFYNPTSGTILYDEISQDAYSQEDIWARTNVVQQENHYFYGSLRDNLLLAKERATDEELHEVLEQVHMQDFDLNQTILEKGDNLSGGEKQRLAIARALLKKERLWLLDEPTSSLDAVTEQAVYEHVFHQAKDDTLILISHRLTGLEYMDQIIVFDQGEIVESGSYQELLNLEGYFYRMKQIEKEVLV</sequence>
<evidence type="ECO:0000256" key="8">
    <source>
        <dbReference type="ARBA" id="ARBA00023136"/>
    </source>
</evidence>
<dbReference type="STRING" id="1385513.N780_19095"/>
<reference evidence="12 13" key="1">
    <citation type="submission" date="2013-08" db="EMBL/GenBank/DDBJ databases">
        <title>Genome of Pontibacillus chungwhensis.</title>
        <authorList>
            <person name="Wang Q."/>
            <person name="Wang G."/>
        </authorList>
    </citation>
    <scope>NUCLEOTIDE SEQUENCE [LARGE SCALE GENOMIC DNA]</scope>
    <source>
        <strain evidence="12 13">BH030062</strain>
    </source>
</reference>
<keyword evidence="8 9" id="KW-0472">Membrane</keyword>
<dbReference type="InterPro" id="IPR011527">
    <property type="entry name" value="ABC1_TM_dom"/>
</dbReference>
<evidence type="ECO:0000256" key="3">
    <source>
        <dbReference type="ARBA" id="ARBA00022475"/>
    </source>
</evidence>
<dbReference type="SUPFAM" id="SSF52540">
    <property type="entry name" value="P-loop containing nucleoside triphosphate hydrolases"/>
    <property type="match status" value="1"/>
</dbReference>
<keyword evidence="5" id="KW-0547">Nucleotide-binding</keyword>
<comment type="caution">
    <text evidence="12">The sequence shown here is derived from an EMBL/GenBank/DDBJ whole genome shotgun (WGS) entry which is preliminary data.</text>
</comment>
<dbReference type="Pfam" id="PF00005">
    <property type="entry name" value="ABC_tran"/>
    <property type="match status" value="1"/>
</dbReference>
<dbReference type="CDD" id="cd03228">
    <property type="entry name" value="ABCC_MRP_Like"/>
    <property type="match status" value="1"/>
</dbReference>
<evidence type="ECO:0000313" key="13">
    <source>
        <dbReference type="Proteomes" id="UP000030153"/>
    </source>
</evidence>
<dbReference type="PANTHER" id="PTHR24221">
    <property type="entry name" value="ATP-BINDING CASSETTE SUB-FAMILY B"/>
    <property type="match status" value="1"/>
</dbReference>
<evidence type="ECO:0000256" key="9">
    <source>
        <dbReference type="SAM" id="Phobius"/>
    </source>
</evidence>
<dbReference type="RefSeq" id="WP_036782757.1">
    <property type="nucleotide sequence ID" value="NZ_AVBG01000005.1"/>
</dbReference>
<dbReference type="OrthoDB" id="9802264at2"/>
<comment type="subcellular location">
    <subcellularLocation>
        <location evidence="1">Cell membrane</location>
        <topology evidence="1">Multi-pass membrane protein</topology>
    </subcellularLocation>
</comment>
<dbReference type="EMBL" id="AVBG01000005">
    <property type="protein sequence ID" value="KGP91732.1"/>
    <property type="molecule type" value="Genomic_DNA"/>
</dbReference>
<feature type="transmembrane region" description="Helical" evidence="9">
    <location>
        <begin position="160"/>
        <end position="179"/>
    </location>
</feature>
<dbReference type="InterPro" id="IPR036640">
    <property type="entry name" value="ABC1_TM_sf"/>
</dbReference>
<name>A0A0A2UTU5_9BACI</name>
<organism evidence="12 13">
    <name type="scientific">Pontibacillus chungwhensis BH030062</name>
    <dbReference type="NCBI Taxonomy" id="1385513"/>
    <lineage>
        <taxon>Bacteria</taxon>
        <taxon>Bacillati</taxon>
        <taxon>Bacillota</taxon>
        <taxon>Bacilli</taxon>
        <taxon>Bacillales</taxon>
        <taxon>Bacillaceae</taxon>
        <taxon>Pontibacillus</taxon>
    </lineage>
</organism>
<dbReference type="Gene3D" id="1.20.1560.10">
    <property type="entry name" value="ABC transporter type 1, transmembrane domain"/>
    <property type="match status" value="1"/>
</dbReference>
<dbReference type="GO" id="GO:0034775">
    <property type="term" value="P:glutathione transmembrane transport"/>
    <property type="evidence" value="ECO:0007669"/>
    <property type="project" value="InterPro"/>
</dbReference>
<dbReference type="PROSITE" id="PS50929">
    <property type="entry name" value="ABC_TM1F"/>
    <property type="match status" value="1"/>
</dbReference>
<dbReference type="InterPro" id="IPR027417">
    <property type="entry name" value="P-loop_NTPase"/>
</dbReference>
<dbReference type="PANTHER" id="PTHR24221:SF653">
    <property type="entry name" value="TRANSPORT ATP-BINDING PROTEIN CYDC"/>
    <property type="match status" value="1"/>
</dbReference>
<evidence type="ECO:0000256" key="1">
    <source>
        <dbReference type="ARBA" id="ARBA00004651"/>
    </source>
</evidence>
<feature type="domain" description="ABC transmembrane type-1" evidence="11">
    <location>
        <begin position="20"/>
        <end position="288"/>
    </location>
</feature>
<accession>A0A0A2UTU5</accession>
<gene>
    <name evidence="12" type="ORF">N780_19095</name>
</gene>
<feature type="transmembrane region" description="Helical" evidence="9">
    <location>
        <begin position="248"/>
        <end position="267"/>
    </location>
</feature>
<dbReference type="GO" id="GO:0016887">
    <property type="term" value="F:ATP hydrolysis activity"/>
    <property type="evidence" value="ECO:0007669"/>
    <property type="project" value="InterPro"/>
</dbReference>
<evidence type="ECO:0000256" key="2">
    <source>
        <dbReference type="ARBA" id="ARBA00022448"/>
    </source>
</evidence>
<proteinExistence type="predicted"/>
<dbReference type="SMART" id="SM00382">
    <property type="entry name" value="AAA"/>
    <property type="match status" value="1"/>
</dbReference>
<evidence type="ECO:0000256" key="4">
    <source>
        <dbReference type="ARBA" id="ARBA00022692"/>
    </source>
</evidence>
<dbReference type="InterPro" id="IPR003593">
    <property type="entry name" value="AAA+_ATPase"/>
</dbReference>
<dbReference type="InterPro" id="IPR017871">
    <property type="entry name" value="ABC_transporter-like_CS"/>
</dbReference>
<dbReference type="GO" id="GO:0140359">
    <property type="term" value="F:ABC-type transporter activity"/>
    <property type="evidence" value="ECO:0007669"/>
    <property type="project" value="InterPro"/>
</dbReference>
<dbReference type="Proteomes" id="UP000030153">
    <property type="component" value="Unassembled WGS sequence"/>
</dbReference>
<dbReference type="InterPro" id="IPR014223">
    <property type="entry name" value="ABC_CydC/D"/>
</dbReference>
<dbReference type="Pfam" id="PF00664">
    <property type="entry name" value="ABC_membrane"/>
    <property type="match status" value="1"/>
</dbReference>
<evidence type="ECO:0000256" key="7">
    <source>
        <dbReference type="ARBA" id="ARBA00022989"/>
    </source>
</evidence>
<dbReference type="InterPro" id="IPR039421">
    <property type="entry name" value="Type_1_exporter"/>
</dbReference>
<dbReference type="NCBIfam" id="TIGR02868">
    <property type="entry name" value="CydC"/>
    <property type="match status" value="1"/>
</dbReference>
<feature type="transmembrane region" description="Helical" evidence="9">
    <location>
        <begin position="52"/>
        <end position="72"/>
    </location>
</feature>
<evidence type="ECO:0000256" key="5">
    <source>
        <dbReference type="ARBA" id="ARBA00022741"/>
    </source>
</evidence>
<keyword evidence="4 9" id="KW-0812">Transmembrane</keyword>
<dbReference type="CDD" id="cd18585">
    <property type="entry name" value="ABC_6TM_CydC"/>
    <property type="match status" value="1"/>
</dbReference>
<dbReference type="GO" id="GO:0005886">
    <property type="term" value="C:plasma membrane"/>
    <property type="evidence" value="ECO:0007669"/>
    <property type="project" value="UniProtKB-SubCell"/>
</dbReference>
<dbReference type="GO" id="GO:0005524">
    <property type="term" value="F:ATP binding"/>
    <property type="evidence" value="ECO:0007669"/>
    <property type="project" value="UniProtKB-KW"/>
</dbReference>
<dbReference type="SUPFAM" id="SSF90123">
    <property type="entry name" value="ABC transporter transmembrane region"/>
    <property type="match status" value="1"/>
</dbReference>
<evidence type="ECO:0000259" key="11">
    <source>
        <dbReference type="PROSITE" id="PS50929"/>
    </source>
</evidence>
<dbReference type="AlphaFoldDB" id="A0A0A2UTU5"/>
<feature type="transmembrane region" description="Helical" evidence="9">
    <location>
        <begin position="18"/>
        <end position="40"/>
    </location>
</feature>
<keyword evidence="6 12" id="KW-0067">ATP-binding</keyword>
<dbReference type="eggNOG" id="COG4987">
    <property type="taxonomic scope" value="Bacteria"/>
</dbReference>
<evidence type="ECO:0000259" key="10">
    <source>
        <dbReference type="PROSITE" id="PS50893"/>
    </source>
</evidence>